<organism evidence="1 2">
    <name type="scientific">Eumeta variegata</name>
    <name type="common">Bagworm moth</name>
    <name type="synonym">Eumeta japonica</name>
    <dbReference type="NCBI Taxonomy" id="151549"/>
    <lineage>
        <taxon>Eukaryota</taxon>
        <taxon>Metazoa</taxon>
        <taxon>Ecdysozoa</taxon>
        <taxon>Arthropoda</taxon>
        <taxon>Hexapoda</taxon>
        <taxon>Insecta</taxon>
        <taxon>Pterygota</taxon>
        <taxon>Neoptera</taxon>
        <taxon>Endopterygota</taxon>
        <taxon>Lepidoptera</taxon>
        <taxon>Glossata</taxon>
        <taxon>Ditrysia</taxon>
        <taxon>Tineoidea</taxon>
        <taxon>Psychidae</taxon>
        <taxon>Oiketicinae</taxon>
        <taxon>Eumeta</taxon>
    </lineage>
</organism>
<reference evidence="1 2" key="1">
    <citation type="journal article" date="2019" name="Commun. Biol.">
        <title>The bagworm genome reveals a unique fibroin gene that provides high tensile strength.</title>
        <authorList>
            <person name="Kono N."/>
            <person name="Nakamura H."/>
            <person name="Ohtoshi R."/>
            <person name="Tomita M."/>
            <person name="Numata K."/>
            <person name="Arakawa K."/>
        </authorList>
    </citation>
    <scope>NUCLEOTIDE SEQUENCE [LARGE SCALE GENOMIC DNA]</scope>
</reference>
<dbReference type="EMBL" id="BGZK01000727">
    <property type="protein sequence ID" value="GBP58087.1"/>
    <property type="molecule type" value="Genomic_DNA"/>
</dbReference>
<dbReference type="Proteomes" id="UP000299102">
    <property type="component" value="Unassembled WGS sequence"/>
</dbReference>
<comment type="caution">
    <text evidence="1">The sequence shown here is derived from an EMBL/GenBank/DDBJ whole genome shotgun (WGS) entry which is preliminary data.</text>
</comment>
<keyword evidence="2" id="KW-1185">Reference proteome</keyword>
<evidence type="ECO:0000313" key="2">
    <source>
        <dbReference type="Proteomes" id="UP000299102"/>
    </source>
</evidence>
<name>A0A4C1X731_EUMVA</name>
<dbReference type="AlphaFoldDB" id="A0A4C1X731"/>
<proteinExistence type="predicted"/>
<gene>
    <name evidence="1" type="ORF">EVAR_40629_1</name>
</gene>
<evidence type="ECO:0000313" key="1">
    <source>
        <dbReference type="EMBL" id="GBP58087.1"/>
    </source>
</evidence>
<protein>
    <submittedName>
        <fullName evidence="1">Uncharacterized protein</fullName>
    </submittedName>
</protein>
<accession>A0A4C1X731</accession>
<sequence length="147" mass="16492">MFFQSSKIALSKRIRPGRCRVVRAVDVPPIQKGPTESTGGPFSLPITIPCLYHPTPFSISPLFPPSDIPYLPKSSHDGDSLQVWMDGDEHLLSQAQVSQARFHLVYAKKMDIIIIKRMKDRKIVAMFQAGPRFTWGLVLKCRARSGS</sequence>